<evidence type="ECO:0000313" key="2">
    <source>
        <dbReference type="EMBL" id="SVB71159.1"/>
    </source>
</evidence>
<evidence type="ECO:0000256" key="1">
    <source>
        <dbReference type="SAM" id="MobiDB-lite"/>
    </source>
</evidence>
<dbReference type="EMBL" id="UINC01053984">
    <property type="protein sequence ID" value="SVB71159.1"/>
    <property type="molecule type" value="Genomic_DNA"/>
</dbReference>
<feature type="region of interest" description="Disordered" evidence="1">
    <location>
        <begin position="1"/>
        <end position="23"/>
    </location>
</feature>
<accession>A0A382G8D1</accession>
<reference evidence="2" key="1">
    <citation type="submission" date="2018-05" db="EMBL/GenBank/DDBJ databases">
        <authorList>
            <person name="Lanie J.A."/>
            <person name="Ng W.-L."/>
            <person name="Kazmierczak K.M."/>
            <person name="Andrzejewski T.M."/>
            <person name="Davidsen T.M."/>
            <person name="Wayne K.J."/>
            <person name="Tettelin H."/>
            <person name="Glass J.I."/>
            <person name="Rusch D."/>
            <person name="Podicherti R."/>
            <person name="Tsui H.-C.T."/>
            <person name="Winkler M.E."/>
        </authorList>
    </citation>
    <scope>NUCLEOTIDE SEQUENCE</scope>
</reference>
<organism evidence="2">
    <name type="scientific">marine metagenome</name>
    <dbReference type="NCBI Taxonomy" id="408172"/>
    <lineage>
        <taxon>unclassified sequences</taxon>
        <taxon>metagenomes</taxon>
        <taxon>ecological metagenomes</taxon>
    </lineage>
</organism>
<gene>
    <name evidence="2" type="ORF">METZ01_LOCUS224013</name>
</gene>
<protein>
    <submittedName>
        <fullName evidence="2">Uncharacterized protein</fullName>
    </submittedName>
</protein>
<proteinExistence type="predicted"/>
<name>A0A382G8D1_9ZZZZ</name>
<dbReference type="AlphaFoldDB" id="A0A382G8D1"/>
<sequence length="92" mass="9753">MTLGSSGGDASSRDGGAGTPQLTVMPQVVKIDDRTVAVSATFDAQQTSSQSLKELVLHGDTALDTPAYRATFLPITKDTTNEIRVDVLMEVR</sequence>